<organism evidence="1 2">
    <name type="scientific">Coleophoma crateriformis</name>
    <dbReference type="NCBI Taxonomy" id="565419"/>
    <lineage>
        <taxon>Eukaryota</taxon>
        <taxon>Fungi</taxon>
        <taxon>Dikarya</taxon>
        <taxon>Ascomycota</taxon>
        <taxon>Pezizomycotina</taxon>
        <taxon>Leotiomycetes</taxon>
        <taxon>Helotiales</taxon>
        <taxon>Dermateaceae</taxon>
        <taxon>Coleophoma</taxon>
    </lineage>
</organism>
<comment type="caution">
    <text evidence="1">The sequence shown here is derived from an EMBL/GenBank/DDBJ whole genome shotgun (WGS) entry which is preliminary data.</text>
</comment>
<reference evidence="1 2" key="1">
    <citation type="journal article" date="2018" name="IMA Fungus">
        <title>IMA Genome-F 9: Draft genome sequence of Annulohypoxylon stygium, Aspergillus mulundensis, Berkeleyomyces basicola (syn. Thielaviopsis basicola), Ceratocystis smalleyi, two Cercospora beticola strains, Coleophoma cylindrospora, Fusarium fracticaudum, Phialophora cf. hyalina, and Morchella septimelata.</title>
        <authorList>
            <person name="Wingfield B.D."/>
            <person name="Bills G.F."/>
            <person name="Dong Y."/>
            <person name="Huang W."/>
            <person name="Nel W.J."/>
            <person name="Swalarsk-Parry B.S."/>
            <person name="Vaghefi N."/>
            <person name="Wilken P.M."/>
            <person name="An Z."/>
            <person name="de Beer Z.W."/>
            <person name="De Vos L."/>
            <person name="Chen L."/>
            <person name="Duong T.A."/>
            <person name="Gao Y."/>
            <person name="Hammerbacher A."/>
            <person name="Kikkert J.R."/>
            <person name="Li Y."/>
            <person name="Li H."/>
            <person name="Li K."/>
            <person name="Li Q."/>
            <person name="Liu X."/>
            <person name="Ma X."/>
            <person name="Naidoo K."/>
            <person name="Pethybridge S.J."/>
            <person name="Sun J."/>
            <person name="Steenkamp E.T."/>
            <person name="van der Nest M.A."/>
            <person name="van Wyk S."/>
            <person name="Wingfield M.J."/>
            <person name="Xiong C."/>
            <person name="Yue Q."/>
            <person name="Zhang X."/>
        </authorList>
    </citation>
    <scope>NUCLEOTIDE SEQUENCE [LARGE SCALE GENOMIC DNA]</scope>
    <source>
        <strain evidence="1 2">BP5796</strain>
    </source>
</reference>
<dbReference type="OrthoDB" id="3983163at2759"/>
<proteinExistence type="predicted"/>
<dbReference type="Proteomes" id="UP000256328">
    <property type="component" value="Unassembled WGS sequence"/>
</dbReference>
<sequence length="61" mass="7004">MTPPIESWPASQLPLRVRTTPKGTVRKGLVEKDLKEYVKIVTGNSWLRRRLGSREMLQVAE</sequence>
<accession>A0A3D8QLX5</accession>
<dbReference type="AlphaFoldDB" id="A0A3D8QLX5"/>
<protein>
    <submittedName>
        <fullName evidence="1">Uncharacterized protein</fullName>
    </submittedName>
</protein>
<keyword evidence="2" id="KW-1185">Reference proteome</keyword>
<dbReference type="EMBL" id="PDLN01000017">
    <property type="protein sequence ID" value="RDW62711.1"/>
    <property type="molecule type" value="Genomic_DNA"/>
</dbReference>
<evidence type="ECO:0000313" key="1">
    <source>
        <dbReference type="EMBL" id="RDW62711.1"/>
    </source>
</evidence>
<evidence type="ECO:0000313" key="2">
    <source>
        <dbReference type="Proteomes" id="UP000256328"/>
    </source>
</evidence>
<name>A0A3D8QLX5_9HELO</name>
<gene>
    <name evidence="1" type="ORF">BP5796_11013</name>
</gene>